<evidence type="ECO:0000313" key="2">
    <source>
        <dbReference type="EMBL" id="MBG9378043.1"/>
    </source>
</evidence>
<name>A0A931GZ65_9BACT</name>
<accession>A0A931GZ65</accession>
<comment type="caution">
    <text evidence="2">The sequence shown here is derived from an EMBL/GenBank/DDBJ whole genome shotgun (WGS) entry which is preliminary data.</text>
</comment>
<dbReference type="Proteomes" id="UP000628448">
    <property type="component" value="Unassembled WGS sequence"/>
</dbReference>
<evidence type="ECO:0000259" key="1">
    <source>
        <dbReference type="Pfam" id="PF04321"/>
    </source>
</evidence>
<feature type="domain" description="RmlD-like substrate binding" evidence="1">
    <location>
        <begin position="1"/>
        <end position="294"/>
    </location>
</feature>
<sequence length="297" mass="32668">MKMLITGANGFLGQHLTLYLADKGYDIYACSRGESRIPSKVPYTYFPVDLTDRPAVAQLVAAVKPDVLVHTAANSKPDDCHINRECCLLQNVEATKYLLQALKEHTPGAKFIYVSTDFVFGENGPHAEDDEKGPLNFYGESKLLAEQAVQSSGLAYAIVRPVFIYGPVWNGVRSTFLHWVKNNLEQGKAIKVVSDQLRTPTFVTDICKGIEAIVTLQQQGVFHLAGKDLLSPYNMAVAVASFLRLDAALIENVTSETFIEPVQRAKRSGLSIAKAKQLLQYDPVDFATGVALTFNNQ</sequence>
<dbReference type="SUPFAM" id="SSF51735">
    <property type="entry name" value="NAD(P)-binding Rossmann-fold domains"/>
    <property type="match status" value="1"/>
</dbReference>
<gene>
    <name evidence="2" type="ORF">I5907_17525</name>
</gene>
<dbReference type="RefSeq" id="WP_196992101.1">
    <property type="nucleotide sequence ID" value="NZ_JADWYR010000002.1"/>
</dbReference>
<dbReference type="PANTHER" id="PTHR43242">
    <property type="entry name" value="NAD(P)-BINDING ROSSMANN-FOLD SUPERFAMILY PROTEIN"/>
    <property type="match status" value="1"/>
</dbReference>
<proteinExistence type="predicted"/>
<protein>
    <submittedName>
        <fullName evidence="2">SDR family oxidoreductase</fullName>
    </submittedName>
</protein>
<dbReference type="PANTHER" id="PTHR43242:SF1">
    <property type="entry name" value="NAD(P)-BINDING ROSSMANN-FOLD SUPERFAMILY PROTEIN"/>
    <property type="match status" value="1"/>
</dbReference>
<dbReference type="AlphaFoldDB" id="A0A931GZ65"/>
<keyword evidence="3" id="KW-1185">Reference proteome</keyword>
<organism evidence="2 3">
    <name type="scientific">Panacibacter microcysteis</name>
    <dbReference type="NCBI Taxonomy" id="2793269"/>
    <lineage>
        <taxon>Bacteria</taxon>
        <taxon>Pseudomonadati</taxon>
        <taxon>Bacteroidota</taxon>
        <taxon>Chitinophagia</taxon>
        <taxon>Chitinophagales</taxon>
        <taxon>Chitinophagaceae</taxon>
        <taxon>Panacibacter</taxon>
    </lineage>
</organism>
<reference evidence="2" key="1">
    <citation type="submission" date="2020-11" db="EMBL/GenBank/DDBJ databases">
        <title>Bacterial whole genome sequence for Panacibacter sp. DH6.</title>
        <authorList>
            <person name="Le V."/>
            <person name="Ko S."/>
            <person name="Ahn C.-Y."/>
            <person name="Oh H.-M."/>
        </authorList>
    </citation>
    <scope>NUCLEOTIDE SEQUENCE</scope>
    <source>
        <strain evidence="2">DH6</strain>
    </source>
</reference>
<dbReference type="InterPro" id="IPR036291">
    <property type="entry name" value="NAD(P)-bd_dom_sf"/>
</dbReference>
<dbReference type="CDD" id="cd05254">
    <property type="entry name" value="dTDP_HR_like_SDR_e"/>
    <property type="match status" value="1"/>
</dbReference>
<dbReference type="EMBL" id="JADWYR010000002">
    <property type="protein sequence ID" value="MBG9378043.1"/>
    <property type="molecule type" value="Genomic_DNA"/>
</dbReference>
<dbReference type="Gene3D" id="3.40.50.720">
    <property type="entry name" value="NAD(P)-binding Rossmann-like Domain"/>
    <property type="match status" value="1"/>
</dbReference>
<evidence type="ECO:0000313" key="3">
    <source>
        <dbReference type="Proteomes" id="UP000628448"/>
    </source>
</evidence>
<dbReference type="Pfam" id="PF04321">
    <property type="entry name" value="RmlD_sub_bind"/>
    <property type="match status" value="1"/>
</dbReference>
<dbReference type="InterPro" id="IPR029903">
    <property type="entry name" value="RmlD-like-bd"/>
</dbReference>